<keyword evidence="14" id="KW-1185">Reference proteome</keyword>
<feature type="region of interest" description="Disordered" evidence="10">
    <location>
        <begin position="41"/>
        <end position="60"/>
    </location>
</feature>
<evidence type="ECO:0000259" key="11">
    <source>
        <dbReference type="Pfam" id="PF20644"/>
    </source>
</evidence>
<dbReference type="PANTHER" id="PTHR31576">
    <property type="entry name" value="TATA BOX-BINDING PROTEIN-ASSOCIATED FACTOR RNA POLYMERASE I SUBUNIT B"/>
    <property type="match status" value="1"/>
</dbReference>
<evidence type="ECO:0000256" key="1">
    <source>
        <dbReference type="ARBA" id="ARBA00004604"/>
    </source>
</evidence>
<comment type="caution">
    <text evidence="13">The sequence shown here is derived from an EMBL/GenBank/DDBJ whole genome shotgun (WGS) entry which is preliminary data.</text>
</comment>
<evidence type="ECO:0000256" key="6">
    <source>
        <dbReference type="ARBA" id="ARBA00023015"/>
    </source>
</evidence>
<dbReference type="OrthoDB" id="428577at2759"/>
<dbReference type="InterPro" id="IPR033599">
    <property type="entry name" value="TAF1B/Rrn7"/>
</dbReference>
<keyword evidence="4" id="KW-0863">Zinc-finger</keyword>
<dbReference type="InterPro" id="IPR048538">
    <property type="entry name" value="Rrn7_cyclin_C"/>
</dbReference>
<keyword evidence="7" id="KW-0238">DNA-binding</keyword>
<dbReference type="RefSeq" id="XP_031866967.1">
    <property type="nucleotide sequence ID" value="XM_032016676.1"/>
</dbReference>
<evidence type="ECO:0000256" key="10">
    <source>
        <dbReference type="SAM" id="MobiDB-lite"/>
    </source>
</evidence>
<evidence type="ECO:0000256" key="3">
    <source>
        <dbReference type="ARBA" id="ARBA00022723"/>
    </source>
</evidence>
<dbReference type="STRING" id="2656787.A0A370TFK9"/>
<sequence length="539" mass="62013">MSSAIEYSRFSRGESCTEGGCKAKRYYIEDGKKFCQRGHEQTGFTQTQRDDDDWKDTGKKSRKLEVDKPRAERILSGRDAFELYLSCYQLILWKQCHWLVNAKGFPPELEIIVKDLWSLRVGALLKLGDEKSAYGSASGTLWSSGGEGDNTEDTDASGGRSASSRRSKTIVGEGSSPKLIETLGLCYLGMLLLRLPIGIGEIFKWVVKDEMVYTRAIKEVPKEMRNRLPAQHYSALEIRAPLKGSSIHGVVLELVEFYNRQFDMEFPSLNSPLLIFKHVRDLGLPIEIYAATRRLATLLEFDFSYPILHQRAYTTVSYPEIQLICMIVVATKLCYPFDDIERSPQSHLDPTTSKIDWEKWRDTMIEKPAAGLKRGEEIMVTDTDVLGMNDKQMDDYMDWYQRTWMDDRNSKMAEQILEFFPLKELPPQLDEEPNYERIVDLVKQVQSNLIVQKPKPIKRHQNDDIKQPGELYRRYRSTQDLPDDAKAFFGLAAQNTGIRLKTLVRGVFQLELRLEKMELAERKRNLSAKGQRELSSEDE</sequence>
<reference evidence="13 14" key="1">
    <citation type="journal article" date="2018" name="IMA Fungus">
        <title>IMA Genome-F 9: Draft genome sequence of Annulohypoxylon stygium, Aspergillus mulundensis, Berkeleyomyces basicola (syn. Thielaviopsis basicola), Ceratocystis smalleyi, two Cercospora beticola strains, Coleophoma cylindrospora, Fusarium fracticaudum, Phialophora cf. hyalina, and Morchella septimelata.</title>
        <authorList>
            <person name="Wingfield B.D."/>
            <person name="Bills G.F."/>
            <person name="Dong Y."/>
            <person name="Huang W."/>
            <person name="Nel W.J."/>
            <person name="Swalarsk-Parry B.S."/>
            <person name="Vaghefi N."/>
            <person name="Wilken P.M."/>
            <person name="An Z."/>
            <person name="de Beer Z.W."/>
            <person name="De Vos L."/>
            <person name="Chen L."/>
            <person name="Duong T.A."/>
            <person name="Gao Y."/>
            <person name="Hammerbacher A."/>
            <person name="Kikkert J.R."/>
            <person name="Li Y."/>
            <person name="Li H."/>
            <person name="Li K."/>
            <person name="Li Q."/>
            <person name="Liu X."/>
            <person name="Ma X."/>
            <person name="Naidoo K."/>
            <person name="Pethybridge S.J."/>
            <person name="Sun J."/>
            <person name="Steenkamp E.T."/>
            <person name="van der Nest M.A."/>
            <person name="van Wyk S."/>
            <person name="Wingfield M.J."/>
            <person name="Xiong C."/>
            <person name="Yue Q."/>
            <person name="Zhang X."/>
        </authorList>
    </citation>
    <scope>NUCLEOTIDE SEQUENCE [LARGE SCALE GENOMIC DNA]</scope>
    <source>
        <strain evidence="13 14">BP 5553</strain>
    </source>
</reference>
<evidence type="ECO:0000256" key="4">
    <source>
        <dbReference type="ARBA" id="ARBA00022771"/>
    </source>
</evidence>
<keyword evidence="5" id="KW-0862">Zinc</keyword>
<keyword evidence="6" id="KW-0805">Transcription regulation</keyword>
<feature type="domain" description="Rrn7/TAF1B N-terminal cyclin" evidence="11">
    <location>
        <begin position="88"/>
        <end position="222"/>
    </location>
</feature>
<feature type="region of interest" description="Disordered" evidence="10">
    <location>
        <begin position="133"/>
        <end position="170"/>
    </location>
</feature>
<accession>A0A370TFK9</accession>
<dbReference type="EMBL" id="NPIC01000008">
    <property type="protein sequence ID" value="RDL33685.1"/>
    <property type="molecule type" value="Genomic_DNA"/>
</dbReference>
<dbReference type="Pfam" id="PF20644">
    <property type="entry name" value="Rrn7_cyclin_N"/>
    <property type="match status" value="1"/>
</dbReference>
<dbReference type="AlphaFoldDB" id="A0A370TFK9"/>
<dbReference type="Pfam" id="PF20645">
    <property type="entry name" value="Rrn7_cyclin_C"/>
    <property type="match status" value="1"/>
</dbReference>
<keyword evidence="9" id="KW-0539">Nucleus</keyword>
<evidence type="ECO:0000259" key="12">
    <source>
        <dbReference type="Pfam" id="PF20645"/>
    </source>
</evidence>
<keyword evidence="8" id="KW-0804">Transcription</keyword>
<dbReference type="PANTHER" id="PTHR31576:SF2">
    <property type="entry name" value="TATA BOX-BINDING PROTEIN-ASSOCIATED FACTOR RNA POLYMERASE I SUBUNIT B"/>
    <property type="match status" value="1"/>
</dbReference>
<organism evidence="13 14">
    <name type="scientific">Venustampulla echinocandica</name>
    <dbReference type="NCBI Taxonomy" id="2656787"/>
    <lineage>
        <taxon>Eukaryota</taxon>
        <taxon>Fungi</taxon>
        <taxon>Dikarya</taxon>
        <taxon>Ascomycota</taxon>
        <taxon>Pezizomycotina</taxon>
        <taxon>Leotiomycetes</taxon>
        <taxon>Helotiales</taxon>
        <taxon>Pleuroascaceae</taxon>
        <taxon>Venustampulla</taxon>
    </lineage>
</organism>
<comment type="similarity">
    <text evidence="2">Belongs to the RRN7/TAF1B family.</text>
</comment>
<evidence type="ECO:0000256" key="9">
    <source>
        <dbReference type="ARBA" id="ARBA00023242"/>
    </source>
</evidence>
<evidence type="ECO:0000313" key="13">
    <source>
        <dbReference type="EMBL" id="RDL33685.1"/>
    </source>
</evidence>
<dbReference type="GO" id="GO:0001164">
    <property type="term" value="F:RNA polymerase I core promoter sequence-specific DNA binding"/>
    <property type="evidence" value="ECO:0007669"/>
    <property type="project" value="InterPro"/>
</dbReference>
<evidence type="ECO:0000256" key="7">
    <source>
        <dbReference type="ARBA" id="ARBA00023125"/>
    </source>
</evidence>
<dbReference type="GeneID" id="43600902"/>
<comment type="subcellular location">
    <subcellularLocation>
        <location evidence="1">Nucleus</location>
        <location evidence="1">Nucleolus</location>
    </subcellularLocation>
</comment>
<proteinExistence type="inferred from homology"/>
<keyword evidence="3" id="KW-0479">Metal-binding</keyword>
<evidence type="ECO:0000256" key="2">
    <source>
        <dbReference type="ARBA" id="ARBA00006899"/>
    </source>
</evidence>
<dbReference type="GO" id="GO:0042790">
    <property type="term" value="P:nucleolar large rRNA transcription by RNA polymerase I"/>
    <property type="evidence" value="ECO:0007669"/>
    <property type="project" value="TreeGrafter"/>
</dbReference>
<feature type="domain" description="Rrn7/TAF1B C-terminal cyclin" evidence="12">
    <location>
        <begin position="241"/>
        <end position="404"/>
    </location>
</feature>
<evidence type="ECO:0000256" key="5">
    <source>
        <dbReference type="ARBA" id="ARBA00022833"/>
    </source>
</evidence>
<protein>
    <submittedName>
        <fullName evidence="13">Ubiquitin-like protein</fullName>
    </submittedName>
</protein>
<name>A0A370TFK9_9HELO</name>
<evidence type="ECO:0000313" key="14">
    <source>
        <dbReference type="Proteomes" id="UP000254866"/>
    </source>
</evidence>
<evidence type="ECO:0000256" key="8">
    <source>
        <dbReference type="ARBA" id="ARBA00023163"/>
    </source>
</evidence>
<dbReference type="GO" id="GO:0008270">
    <property type="term" value="F:zinc ion binding"/>
    <property type="evidence" value="ECO:0007669"/>
    <property type="project" value="UniProtKB-KW"/>
</dbReference>
<dbReference type="Proteomes" id="UP000254866">
    <property type="component" value="Unassembled WGS sequence"/>
</dbReference>
<gene>
    <name evidence="13" type="ORF">BP5553_08053</name>
</gene>
<dbReference type="GO" id="GO:0070860">
    <property type="term" value="C:RNA polymerase I core factor complex"/>
    <property type="evidence" value="ECO:0007669"/>
    <property type="project" value="InterPro"/>
</dbReference>
<dbReference type="InterPro" id="IPR048540">
    <property type="entry name" value="Rrn7_cyclin_N"/>
</dbReference>